<accession>A0A376DYJ5</accession>
<dbReference type="AlphaFoldDB" id="A0A376DYJ5"/>
<dbReference type="Proteomes" id="UP000273270">
    <property type="component" value="Chromosome"/>
</dbReference>
<dbReference type="InterPro" id="IPR009057">
    <property type="entry name" value="Homeodomain-like_sf"/>
</dbReference>
<reference evidence="1" key="3">
    <citation type="submission" date="2018-11" db="EMBL/GenBank/DDBJ databases">
        <title>Proposal to divide the Flavobacteriaceae and reorganize its genera based on Amino Acid Identity values calculated from whole genome sequences.</title>
        <authorList>
            <person name="Nicholson A.C."/>
            <person name="Gulvik C.A."/>
            <person name="Whitney A.M."/>
            <person name="Humrighouse B.W."/>
            <person name="Bell M."/>
            <person name="Holmes B."/>
            <person name="Steigerwalt A."/>
            <person name="Villarma A."/>
            <person name="Sheth M."/>
            <person name="Batra D."/>
            <person name="Pryor J."/>
            <person name="Bernardet J.-F."/>
            <person name="Hugo C."/>
            <person name="Kampfer P."/>
            <person name="Newman J."/>
            <person name="Mcquiston J.R."/>
        </authorList>
    </citation>
    <scope>NUCLEOTIDE SEQUENCE [LARGE SCALE GENOMIC DNA]</scope>
    <source>
        <strain evidence="1">G0188</strain>
    </source>
</reference>
<protein>
    <submittedName>
        <fullName evidence="1">Transposase</fullName>
    </submittedName>
</protein>
<proteinExistence type="predicted"/>
<evidence type="ECO:0000313" key="1">
    <source>
        <dbReference type="EMBL" id="AZA50272.1"/>
    </source>
</evidence>
<evidence type="ECO:0000313" key="3">
    <source>
        <dbReference type="Proteomes" id="UP000255224"/>
    </source>
</evidence>
<dbReference type="RefSeq" id="WP_123880928.1">
    <property type="nucleotide sequence ID" value="NZ_CP033920.1"/>
</dbReference>
<dbReference type="EMBL" id="CP033920">
    <property type="protein sequence ID" value="AZA50272.1"/>
    <property type="molecule type" value="Genomic_DNA"/>
</dbReference>
<dbReference type="KEGG" id="ccau:EG346_19760"/>
<dbReference type="Gene3D" id="1.10.10.60">
    <property type="entry name" value="Homeodomain-like"/>
    <property type="match status" value="1"/>
</dbReference>
<evidence type="ECO:0000313" key="2">
    <source>
        <dbReference type="EMBL" id="STC98203.1"/>
    </source>
</evidence>
<gene>
    <name evidence="1" type="ORF">EG346_19760</name>
    <name evidence="2" type="ORF">NCTC13533_02579</name>
</gene>
<reference evidence="2 3" key="1">
    <citation type="submission" date="2018-06" db="EMBL/GenBank/DDBJ databases">
        <authorList>
            <consortium name="Pathogen Informatics"/>
            <person name="Doyle S."/>
        </authorList>
    </citation>
    <scope>NUCLEOTIDE SEQUENCE [LARGE SCALE GENOMIC DNA]</scope>
    <source>
        <strain evidence="2 3">NCTC13533</strain>
    </source>
</reference>
<name>A0A376DYJ5_CHRCU</name>
<dbReference type="EMBL" id="UFVQ01000003">
    <property type="protein sequence ID" value="STC98203.1"/>
    <property type="molecule type" value="Genomic_DNA"/>
</dbReference>
<sequence length="147" mass="17518">MNTHFKDINIGLLIKQRVNELEIEPQRICNFLQCNESEVEAMFLQKDLPTDIVLRWSKLLKFDFFRIYSQHLILYSPPAKAVEVQSFSQSIKSPGLPEFRKNIYTVEVIEFILELIRTGEKTRHDIINDYHIPKTTLYRWLNKYADK</sequence>
<dbReference type="OrthoDB" id="799937at2"/>
<dbReference type="SUPFAM" id="SSF46689">
    <property type="entry name" value="Homeodomain-like"/>
    <property type="match status" value="1"/>
</dbReference>
<evidence type="ECO:0000313" key="4">
    <source>
        <dbReference type="Proteomes" id="UP000273270"/>
    </source>
</evidence>
<dbReference type="Proteomes" id="UP000255224">
    <property type="component" value="Unassembled WGS sequence"/>
</dbReference>
<keyword evidence="4" id="KW-1185">Reference proteome</keyword>
<reference evidence="4" key="2">
    <citation type="submission" date="2018-11" db="EMBL/GenBank/DDBJ databases">
        <title>Proposal to divide the Flavobacteriaceae and reorganize its genera based on Amino Acid Identity values calculated from whole genome sequences.</title>
        <authorList>
            <person name="Nicholson A.C."/>
            <person name="Gulvik C.A."/>
            <person name="Whitney A.M."/>
            <person name="Humrighouse B.W."/>
            <person name="Bell M."/>
            <person name="Holmes B."/>
            <person name="Steigerwalt A.G."/>
            <person name="Villarma A."/>
            <person name="Sheth M."/>
            <person name="Batra D."/>
            <person name="Pryor J."/>
            <person name="Bernardet J.-F."/>
            <person name="Hugo C."/>
            <person name="Kampfer P."/>
            <person name="Newman J."/>
            <person name="McQuiston J.R."/>
        </authorList>
    </citation>
    <scope>NUCLEOTIDE SEQUENCE [LARGE SCALE GENOMIC DNA]</scope>
    <source>
        <strain evidence="4">G0188</strain>
    </source>
</reference>
<accession>A0A3G6M418</accession>
<organism evidence="2 3">
    <name type="scientific">Chryseobacterium carnipullorum</name>
    <dbReference type="NCBI Taxonomy" id="1124835"/>
    <lineage>
        <taxon>Bacteria</taxon>
        <taxon>Pseudomonadati</taxon>
        <taxon>Bacteroidota</taxon>
        <taxon>Flavobacteriia</taxon>
        <taxon>Flavobacteriales</taxon>
        <taxon>Weeksellaceae</taxon>
        <taxon>Chryseobacterium group</taxon>
        <taxon>Chryseobacterium</taxon>
    </lineage>
</organism>